<dbReference type="EMBL" id="MDDS01000075">
    <property type="protein sequence ID" value="ODP36294.1"/>
    <property type="molecule type" value="Genomic_DNA"/>
</dbReference>
<sequence>MRPSAEADGGADRHAPPLASGISHYIELFRRTPPASDLATLRLNGDLGAWRFAAPSTARRFDTTIAAGGRSIPVRVYDPGDSGARPAICYFHGGGFSMGSIESLDVVGAALAEQCGAVVVSVQYRRLPEADYAAAQSDCDAAFAWTIRQAEVLDIDPARTGVAGDSAGALLALCCAANQRDARHAMPAFQLLFYGTFAMDPARAAYARSHDPLLTGERVRQYIALFRDKGGLVAHPAPVDRPDLGGLPPTHVVAAELDPLCDEAEALVAALKAGGVPATLRVAPGMIHGFLRALAVSDAARIELSQAAGALQAILKGNEP</sequence>
<dbReference type="AlphaFoldDB" id="A0A1E3LRG3"/>
<reference evidence="3 4" key="1">
    <citation type="submission" date="2016-08" db="EMBL/GenBank/DDBJ databases">
        <title>Draft genome of the agarase producing Sphingomonas sp. MCT13.</title>
        <authorList>
            <person name="D'Andrea M.M."/>
            <person name="Rossolini G.M."/>
            <person name="Thaller M.C."/>
        </authorList>
    </citation>
    <scope>NUCLEOTIDE SEQUENCE [LARGE SCALE GENOMIC DNA]</scope>
    <source>
        <strain evidence="3 4">MCT13</strain>
    </source>
</reference>
<name>A0A1E3LRG3_9SPHN</name>
<accession>A0A1E3LRG3</accession>
<dbReference type="InterPro" id="IPR029058">
    <property type="entry name" value="AB_hydrolase_fold"/>
</dbReference>
<gene>
    <name evidence="3" type="ORF">BFL28_06240</name>
</gene>
<protein>
    <recommendedName>
        <fullName evidence="2">Alpha/beta hydrolase fold-3 domain-containing protein</fullName>
    </recommendedName>
</protein>
<dbReference type="Proteomes" id="UP000094487">
    <property type="component" value="Unassembled WGS sequence"/>
</dbReference>
<dbReference type="STRING" id="1888892.BFL28_06240"/>
<dbReference type="GO" id="GO:0016787">
    <property type="term" value="F:hydrolase activity"/>
    <property type="evidence" value="ECO:0007669"/>
    <property type="project" value="UniProtKB-KW"/>
</dbReference>
<keyword evidence="1" id="KW-0378">Hydrolase</keyword>
<evidence type="ECO:0000313" key="3">
    <source>
        <dbReference type="EMBL" id="ODP36294.1"/>
    </source>
</evidence>
<dbReference type="PANTHER" id="PTHR48081">
    <property type="entry name" value="AB HYDROLASE SUPERFAMILY PROTEIN C4A8.06C"/>
    <property type="match status" value="1"/>
</dbReference>
<dbReference type="PANTHER" id="PTHR48081:SF8">
    <property type="entry name" value="ALPHA_BETA HYDROLASE FOLD-3 DOMAIN-CONTAINING PROTEIN-RELATED"/>
    <property type="match status" value="1"/>
</dbReference>
<comment type="caution">
    <text evidence="3">The sequence shown here is derived from an EMBL/GenBank/DDBJ whole genome shotgun (WGS) entry which is preliminary data.</text>
</comment>
<evidence type="ECO:0000256" key="1">
    <source>
        <dbReference type="ARBA" id="ARBA00022801"/>
    </source>
</evidence>
<proteinExistence type="predicted"/>
<feature type="domain" description="Alpha/beta hydrolase fold-3" evidence="2">
    <location>
        <begin position="89"/>
        <end position="291"/>
    </location>
</feature>
<dbReference type="Pfam" id="PF07859">
    <property type="entry name" value="Abhydrolase_3"/>
    <property type="match status" value="1"/>
</dbReference>
<evidence type="ECO:0000313" key="4">
    <source>
        <dbReference type="Proteomes" id="UP000094487"/>
    </source>
</evidence>
<dbReference type="RefSeq" id="WP_069321863.1">
    <property type="nucleotide sequence ID" value="NZ_MDDS01000075.1"/>
</dbReference>
<organism evidence="3 4">
    <name type="scientific">Sphingomonas turrisvirgatae</name>
    <dbReference type="NCBI Taxonomy" id="1888892"/>
    <lineage>
        <taxon>Bacteria</taxon>
        <taxon>Pseudomonadati</taxon>
        <taxon>Pseudomonadota</taxon>
        <taxon>Alphaproteobacteria</taxon>
        <taxon>Sphingomonadales</taxon>
        <taxon>Sphingomonadaceae</taxon>
        <taxon>Sphingomonas</taxon>
    </lineage>
</organism>
<dbReference type="OrthoDB" id="9806180at2"/>
<keyword evidence="4" id="KW-1185">Reference proteome</keyword>
<dbReference type="InterPro" id="IPR050300">
    <property type="entry name" value="GDXG_lipolytic_enzyme"/>
</dbReference>
<dbReference type="InterPro" id="IPR013094">
    <property type="entry name" value="AB_hydrolase_3"/>
</dbReference>
<evidence type="ECO:0000259" key="2">
    <source>
        <dbReference type="Pfam" id="PF07859"/>
    </source>
</evidence>
<dbReference type="Gene3D" id="3.40.50.1820">
    <property type="entry name" value="alpha/beta hydrolase"/>
    <property type="match status" value="1"/>
</dbReference>
<dbReference type="SUPFAM" id="SSF53474">
    <property type="entry name" value="alpha/beta-Hydrolases"/>
    <property type="match status" value="1"/>
</dbReference>